<evidence type="ECO:0000313" key="2">
    <source>
        <dbReference type="Proteomes" id="UP000184440"/>
    </source>
</evidence>
<sequence>MSSFLSIIVAAVIGVVLAVATTIGIVSVSKQSPDNTPAVSKPLVQYGHR</sequence>
<keyword evidence="2" id="KW-1185">Reference proteome</keyword>
<organism evidence="1 2">
    <name type="scientific">Cryptosporangium aurantiacum</name>
    <dbReference type="NCBI Taxonomy" id="134849"/>
    <lineage>
        <taxon>Bacteria</taxon>
        <taxon>Bacillati</taxon>
        <taxon>Actinomycetota</taxon>
        <taxon>Actinomycetes</taxon>
        <taxon>Cryptosporangiales</taxon>
        <taxon>Cryptosporangiaceae</taxon>
        <taxon>Cryptosporangium</taxon>
    </lineage>
</organism>
<reference evidence="1 2" key="1">
    <citation type="submission" date="2016-11" db="EMBL/GenBank/DDBJ databases">
        <authorList>
            <person name="Jaros S."/>
            <person name="Januszkiewicz K."/>
            <person name="Wedrychowicz H."/>
        </authorList>
    </citation>
    <scope>NUCLEOTIDE SEQUENCE [LARGE SCALE GENOMIC DNA]</scope>
    <source>
        <strain evidence="1 2">DSM 46144</strain>
    </source>
</reference>
<evidence type="ECO:0000313" key="1">
    <source>
        <dbReference type="EMBL" id="SHM39048.1"/>
    </source>
</evidence>
<accession>A0A1M7IEM5</accession>
<dbReference type="InterPro" id="IPR022566">
    <property type="entry name" value="DUF2613"/>
</dbReference>
<dbReference type="Proteomes" id="UP000184440">
    <property type="component" value="Unassembled WGS sequence"/>
</dbReference>
<dbReference type="RefSeq" id="WP_178379741.1">
    <property type="nucleotide sequence ID" value="NZ_FRCS01000001.1"/>
</dbReference>
<evidence type="ECO:0008006" key="3">
    <source>
        <dbReference type="Google" id="ProtNLM"/>
    </source>
</evidence>
<dbReference type="AlphaFoldDB" id="A0A1M7IEM5"/>
<proteinExistence type="predicted"/>
<dbReference type="Pfam" id="PF11021">
    <property type="entry name" value="DUF2613"/>
    <property type="match status" value="1"/>
</dbReference>
<gene>
    <name evidence="1" type="ORF">SAMN05443668_101469</name>
</gene>
<protein>
    <recommendedName>
        <fullName evidence="3">DUF2613 domain-containing protein</fullName>
    </recommendedName>
</protein>
<dbReference type="EMBL" id="FRCS01000001">
    <property type="protein sequence ID" value="SHM39048.1"/>
    <property type="molecule type" value="Genomic_DNA"/>
</dbReference>
<name>A0A1M7IEM5_9ACTN</name>
<dbReference type="STRING" id="134849.SAMN05443668_101469"/>